<organism evidence="1 2">
    <name type="scientific">Mytilus galloprovincialis</name>
    <name type="common">Mediterranean mussel</name>
    <dbReference type="NCBI Taxonomy" id="29158"/>
    <lineage>
        <taxon>Eukaryota</taxon>
        <taxon>Metazoa</taxon>
        <taxon>Spiralia</taxon>
        <taxon>Lophotrochozoa</taxon>
        <taxon>Mollusca</taxon>
        <taxon>Bivalvia</taxon>
        <taxon>Autobranchia</taxon>
        <taxon>Pteriomorphia</taxon>
        <taxon>Mytilida</taxon>
        <taxon>Mytiloidea</taxon>
        <taxon>Mytilidae</taxon>
        <taxon>Mytilinae</taxon>
        <taxon>Mytilus</taxon>
    </lineage>
</organism>
<dbReference type="Proteomes" id="UP000596742">
    <property type="component" value="Unassembled WGS sequence"/>
</dbReference>
<evidence type="ECO:0000313" key="1">
    <source>
        <dbReference type="EMBL" id="VDI31955.1"/>
    </source>
</evidence>
<comment type="caution">
    <text evidence="1">The sequence shown here is derived from an EMBL/GenBank/DDBJ whole genome shotgun (WGS) entry which is preliminary data.</text>
</comment>
<keyword evidence="2" id="KW-1185">Reference proteome</keyword>
<sequence>MEGESSGIYESEFVTTLTGVCDTTDTATEQCSYANTECTADGGGGKCLCKVTHYSDGTDCQPKIALNTACTASPTGQCADSLAACDGTALLCKCTTGNFEKNDGNCAVRIANLEDGCVTAETASDQCAIADSECRTDQCLCKDTHYKTGTTCTIRKNPDETACVAGGCVTHATCDTSASPTKCECDTGYTASPTSTPTMYKISHWFEHDSQPDYEAAYIMYINVYIGNI</sequence>
<protein>
    <recommendedName>
        <fullName evidence="3">EGF-like domain-containing protein</fullName>
    </recommendedName>
</protein>
<dbReference type="AlphaFoldDB" id="A0A8B6EBH5"/>
<accession>A0A8B6EBH5</accession>
<gene>
    <name evidence="1" type="ORF">MGAL_10B068111</name>
</gene>
<proteinExistence type="predicted"/>
<dbReference type="EMBL" id="UYJE01004851">
    <property type="protein sequence ID" value="VDI31955.1"/>
    <property type="molecule type" value="Genomic_DNA"/>
</dbReference>
<reference evidence="1" key="1">
    <citation type="submission" date="2018-11" db="EMBL/GenBank/DDBJ databases">
        <authorList>
            <person name="Alioto T."/>
            <person name="Alioto T."/>
        </authorList>
    </citation>
    <scope>NUCLEOTIDE SEQUENCE</scope>
</reference>
<evidence type="ECO:0008006" key="3">
    <source>
        <dbReference type="Google" id="ProtNLM"/>
    </source>
</evidence>
<evidence type="ECO:0000313" key="2">
    <source>
        <dbReference type="Proteomes" id="UP000596742"/>
    </source>
</evidence>
<name>A0A8B6EBH5_MYTGA</name>